<dbReference type="Proteomes" id="UP000234331">
    <property type="component" value="Unassembled WGS sequence"/>
</dbReference>
<dbReference type="AlphaFoldDB" id="A0A2I2KY93"/>
<sequence>MDAASGAAAGVAGFWRARGLARALRVRWLVNVRIAHVGVGQAVLRTRAAERRARRRRRRRPVPAGLRRAPERWRYPHRRHPWRR</sequence>
<evidence type="ECO:0000256" key="1">
    <source>
        <dbReference type="SAM" id="MobiDB-lite"/>
    </source>
</evidence>
<accession>A0A2I2KY93</accession>
<keyword evidence="3" id="KW-1185">Reference proteome</keyword>
<feature type="region of interest" description="Disordered" evidence="1">
    <location>
        <begin position="48"/>
        <end position="70"/>
    </location>
</feature>
<reference evidence="2 3" key="1">
    <citation type="submission" date="2017-06" db="EMBL/GenBank/DDBJ databases">
        <authorList>
            <person name="Kim H.J."/>
            <person name="Triplett B.A."/>
        </authorList>
    </citation>
    <scope>NUCLEOTIDE SEQUENCE [LARGE SCALE GENOMIC DNA]</scope>
    <source>
        <strain evidence="2">FRACA_ARgP5</strain>
    </source>
</reference>
<evidence type="ECO:0000313" key="3">
    <source>
        <dbReference type="Proteomes" id="UP000234331"/>
    </source>
</evidence>
<protein>
    <submittedName>
        <fullName evidence="2">Uncharacterized protein</fullName>
    </submittedName>
</protein>
<name>A0A2I2KY93_9ACTN</name>
<feature type="compositionally biased region" description="Basic residues" evidence="1">
    <location>
        <begin position="52"/>
        <end position="61"/>
    </location>
</feature>
<dbReference type="EMBL" id="FZMO01000445">
    <property type="protein sequence ID" value="SNQ50630.1"/>
    <property type="molecule type" value="Genomic_DNA"/>
</dbReference>
<organism evidence="2 3">
    <name type="scientific">Frankia canadensis</name>
    <dbReference type="NCBI Taxonomy" id="1836972"/>
    <lineage>
        <taxon>Bacteria</taxon>
        <taxon>Bacillati</taxon>
        <taxon>Actinomycetota</taxon>
        <taxon>Actinomycetes</taxon>
        <taxon>Frankiales</taxon>
        <taxon>Frankiaceae</taxon>
        <taxon>Frankia</taxon>
    </lineage>
</organism>
<gene>
    <name evidence="2" type="ORF">FRACA_50019</name>
</gene>
<proteinExistence type="predicted"/>
<evidence type="ECO:0000313" key="2">
    <source>
        <dbReference type="EMBL" id="SNQ50630.1"/>
    </source>
</evidence>